<dbReference type="SMART" id="SM00355">
    <property type="entry name" value="ZnF_C2H2"/>
    <property type="match status" value="2"/>
</dbReference>
<feature type="domain" description="C2H2-type" evidence="2">
    <location>
        <begin position="384"/>
        <end position="406"/>
    </location>
</feature>
<keyword evidence="4" id="KW-1185">Reference proteome</keyword>
<accession>A0AAN4ZMG1</accession>
<protein>
    <recommendedName>
        <fullName evidence="2">C2H2-type domain-containing protein</fullName>
    </recommendedName>
</protein>
<reference evidence="4" key="1">
    <citation type="submission" date="2022-10" db="EMBL/GenBank/DDBJ databases">
        <title>Genome assembly of Pristionchus species.</title>
        <authorList>
            <person name="Yoshida K."/>
            <person name="Sommer R.J."/>
        </authorList>
    </citation>
    <scope>NUCLEOTIDE SEQUENCE [LARGE SCALE GENOMIC DNA]</scope>
    <source>
        <strain evidence="4">RS5460</strain>
    </source>
</reference>
<evidence type="ECO:0000256" key="1">
    <source>
        <dbReference type="SAM" id="MobiDB-lite"/>
    </source>
</evidence>
<gene>
    <name evidence="3" type="ORF">PMAYCL1PPCAC_14228</name>
</gene>
<proteinExistence type="predicted"/>
<name>A0AAN4ZMG1_9BILA</name>
<feature type="domain" description="C2H2-type" evidence="2">
    <location>
        <begin position="309"/>
        <end position="332"/>
    </location>
</feature>
<dbReference type="AlphaFoldDB" id="A0AAN4ZMG1"/>
<evidence type="ECO:0000259" key="2">
    <source>
        <dbReference type="SMART" id="SM00355"/>
    </source>
</evidence>
<dbReference type="EMBL" id="BTRK01000003">
    <property type="protein sequence ID" value="GMR44032.1"/>
    <property type="molecule type" value="Genomic_DNA"/>
</dbReference>
<evidence type="ECO:0000313" key="4">
    <source>
        <dbReference type="Proteomes" id="UP001328107"/>
    </source>
</evidence>
<dbReference type="Proteomes" id="UP001328107">
    <property type="component" value="Unassembled WGS sequence"/>
</dbReference>
<feature type="non-terminal residue" evidence="3">
    <location>
        <position position="1"/>
    </location>
</feature>
<feature type="region of interest" description="Disordered" evidence="1">
    <location>
        <begin position="210"/>
        <end position="302"/>
    </location>
</feature>
<feature type="compositionally biased region" description="Basic and acidic residues" evidence="1">
    <location>
        <begin position="225"/>
        <end position="236"/>
    </location>
</feature>
<sequence>EITGNHYISCSRALEAAIADSADVRGETGVLLRRTLTDFGAFATRLEEEIKNSTKDQLEKTFKSMINFRVAFDATMNSIKNYIQLHVVAGDSEEVKSAVGFVVDEIKQEEILDYDMIVPKDEPIDDLLSISGDQPFGLDVFNDEIKMEDILNDDMIEPKDELIDEPPNDNQDFGVDLIGDEMPYMDDPLEKEDESNDMGVRHSIAEELVENGGGEDNVLDNAANIHKDSSDTAVVEKRRRSARVVSGNIKYTESGEESDGEVGPIAKKGRSESAEKNKERRSSSKGECQSKTMKKGKEENGNSIERNELKCPECEYRSMSIGSWTEHLRIKHSTTPALAGCLLRCDCGNESYSKWHSETCKIANFTVIYNGGPIRRITDPVVTPQCILCEMNPKTAYGYIHHLSRHHKTTLLANGIYLLCSCGKKF</sequence>
<feature type="non-terminal residue" evidence="3">
    <location>
        <position position="426"/>
    </location>
</feature>
<organism evidence="3 4">
    <name type="scientific">Pristionchus mayeri</name>
    <dbReference type="NCBI Taxonomy" id="1317129"/>
    <lineage>
        <taxon>Eukaryota</taxon>
        <taxon>Metazoa</taxon>
        <taxon>Ecdysozoa</taxon>
        <taxon>Nematoda</taxon>
        <taxon>Chromadorea</taxon>
        <taxon>Rhabditida</taxon>
        <taxon>Rhabditina</taxon>
        <taxon>Diplogasteromorpha</taxon>
        <taxon>Diplogasteroidea</taxon>
        <taxon>Neodiplogasteridae</taxon>
        <taxon>Pristionchus</taxon>
    </lineage>
</organism>
<feature type="compositionally biased region" description="Basic and acidic residues" evidence="1">
    <location>
        <begin position="269"/>
        <end position="284"/>
    </location>
</feature>
<evidence type="ECO:0000313" key="3">
    <source>
        <dbReference type="EMBL" id="GMR44032.1"/>
    </source>
</evidence>
<dbReference type="InterPro" id="IPR013087">
    <property type="entry name" value="Znf_C2H2_type"/>
</dbReference>
<comment type="caution">
    <text evidence="3">The sequence shown here is derived from an EMBL/GenBank/DDBJ whole genome shotgun (WGS) entry which is preliminary data.</text>
</comment>